<dbReference type="OrthoDB" id="67700at2759"/>
<sequence>MSEKEREATEREREREIYLKLKDPHRCPTRSARDPCTPSLKRRRVQDCRLNRQRKRPGRNIKVKGIRSRSILGKVRLTERSFVPAALKPASSNWSVCETGPTCKTRPPNLMFMSQIELQPQPVSMIELSQAVPTKNQQHSSTTMSQELVNYSAHGIKSEPPKTIQTYQASSQEPVDCTLKEMTACLGRGQVVMGCFMKLVQYLFVHVVKARLLPEMEEMPGSLDPFVEVRIGKYRGITKHFEKQRQDPVWNKVFAFSRYQMRSSVLEVVVKDKAHNKDDEHVGIIRFDLNRIPTRIPPESSLAPEWHRL</sequence>
<gene>
    <name evidence="2" type="ORF">CKAN_02098500</name>
</gene>
<dbReference type="InterPro" id="IPR047259">
    <property type="entry name" value="QUIRKY-like"/>
</dbReference>
<name>A0A3S3NPK6_9MAGN</name>
<feature type="domain" description="C2" evidence="1">
    <location>
        <begin position="187"/>
        <end position="307"/>
    </location>
</feature>
<dbReference type="SUPFAM" id="SSF49562">
    <property type="entry name" value="C2 domain (Calcium/lipid-binding domain, CaLB)"/>
    <property type="match status" value="1"/>
</dbReference>
<dbReference type="PANTHER" id="PTHR31425">
    <property type="entry name" value="PHOSPHORIBOSYLANTHRANILATE TRANSFERASE ISOFORM 1"/>
    <property type="match status" value="1"/>
</dbReference>
<dbReference type="PROSITE" id="PS50004">
    <property type="entry name" value="C2"/>
    <property type="match status" value="1"/>
</dbReference>
<accession>A0A3S3NPK6</accession>
<dbReference type="EMBL" id="QPKB01000009">
    <property type="protein sequence ID" value="RWR91811.1"/>
    <property type="molecule type" value="Genomic_DNA"/>
</dbReference>
<evidence type="ECO:0000313" key="2">
    <source>
        <dbReference type="EMBL" id="RWR91811.1"/>
    </source>
</evidence>
<dbReference type="InterPro" id="IPR035892">
    <property type="entry name" value="C2_domain_sf"/>
</dbReference>
<dbReference type="SMART" id="SM00239">
    <property type="entry name" value="C2"/>
    <property type="match status" value="1"/>
</dbReference>
<dbReference type="Gene3D" id="2.60.40.150">
    <property type="entry name" value="C2 domain"/>
    <property type="match status" value="1"/>
</dbReference>
<dbReference type="PANTHER" id="PTHR31425:SF32">
    <property type="entry name" value="MULTIPLE C2 DOMAIN AND TRANSMEMBRANE REGION PROTEIN 9"/>
    <property type="match status" value="1"/>
</dbReference>
<organism evidence="2 3">
    <name type="scientific">Cinnamomum micranthum f. kanehirae</name>
    <dbReference type="NCBI Taxonomy" id="337451"/>
    <lineage>
        <taxon>Eukaryota</taxon>
        <taxon>Viridiplantae</taxon>
        <taxon>Streptophyta</taxon>
        <taxon>Embryophyta</taxon>
        <taxon>Tracheophyta</taxon>
        <taxon>Spermatophyta</taxon>
        <taxon>Magnoliopsida</taxon>
        <taxon>Magnoliidae</taxon>
        <taxon>Laurales</taxon>
        <taxon>Lauraceae</taxon>
        <taxon>Cinnamomum</taxon>
    </lineage>
</organism>
<dbReference type="InterPro" id="IPR000008">
    <property type="entry name" value="C2_dom"/>
</dbReference>
<dbReference type="Pfam" id="PF00168">
    <property type="entry name" value="C2"/>
    <property type="match status" value="1"/>
</dbReference>
<evidence type="ECO:0000313" key="3">
    <source>
        <dbReference type="Proteomes" id="UP000283530"/>
    </source>
</evidence>
<comment type="caution">
    <text evidence="2">The sequence shown here is derived from an EMBL/GenBank/DDBJ whole genome shotgun (WGS) entry which is preliminary data.</text>
</comment>
<dbReference type="Proteomes" id="UP000283530">
    <property type="component" value="Unassembled WGS sequence"/>
</dbReference>
<protein>
    <submittedName>
        <fullName evidence="2">FT-interacting protein 1-like protein</fullName>
    </submittedName>
</protein>
<reference evidence="2 3" key="1">
    <citation type="journal article" date="2019" name="Nat. Plants">
        <title>Stout camphor tree genome fills gaps in understanding of flowering plant genome evolution.</title>
        <authorList>
            <person name="Chaw S.M."/>
            <person name="Liu Y.C."/>
            <person name="Wu Y.W."/>
            <person name="Wang H.Y."/>
            <person name="Lin C.I."/>
            <person name="Wu C.S."/>
            <person name="Ke H.M."/>
            <person name="Chang L.Y."/>
            <person name="Hsu C.Y."/>
            <person name="Yang H.T."/>
            <person name="Sudianto E."/>
            <person name="Hsu M.H."/>
            <person name="Wu K.P."/>
            <person name="Wang L.N."/>
            <person name="Leebens-Mack J.H."/>
            <person name="Tsai I.J."/>
        </authorList>
    </citation>
    <scope>NUCLEOTIDE SEQUENCE [LARGE SCALE GENOMIC DNA]</scope>
    <source>
        <strain evidence="3">cv. Chaw 1501</strain>
        <tissue evidence="2">Young leaves</tissue>
    </source>
</reference>
<dbReference type="STRING" id="337451.A0A3S3NPK6"/>
<proteinExistence type="predicted"/>
<keyword evidence="3" id="KW-1185">Reference proteome</keyword>
<dbReference type="AlphaFoldDB" id="A0A3S3NPK6"/>
<evidence type="ECO:0000259" key="1">
    <source>
        <dbReference type="PROSITE" id="PS50004"/>
    </source>
</evidence>